<comment type="caution">
    <text evidence="2">The sequence shown here is derived from an EMBL/GenBank/DDBJ whole genome shotgun (WGS) entry which is preliminary data.</text>
</comment>
<feature type="domain" description="N-acetyltransferase" evidence="1">
    <location>
        <begin position="9"/>
        <end position="165"/>
    </location>
</feature>
<accession>A0A0A6Q3E3</accession>
<dbReference type="RefSeq" id="WP_043661546.1">
    <property type="nucleotide sequence ID" value="NZ_CAVLFH010000001.1"/>
</dbReference>
<evidence type="ECO:0000313" key="3">
    <source>
        <dbReference type="Proteomes" id="UP000238081"/>
    </source>
</evidence>
<dbReference type="GO" id="GO:0016747">
    <property type="term" value="F:acyltransferase activity, transferring groups other than amino-acyl groups"/>
    <property type="evidence" value="ECO:0007669"/>
    <property type="project" value="InterPro"/>
</dbReference>
<evidence type="ECO:0000259" key="1">
    <source>
        <dbReference type="PROSITE" id="PS51186"/>
    </source>
</evidence>
<dbReference type="Gene3D" id="3.40.630.30">
    <property type="match status" value="1"/>
</dbReference>
<dbReference type="AlphaFoldDB" id="A0A0A6Q3E3"/>
<dbReference type="Proteomes" id="UP000238081">
    <property type="component" value="Unassembled WGS sequence"/>
</dbReference>
<dbReference type="EMBL" id="LRDH01000001">
    <property type="protein sequence ID" value="PPV18055.1"/>
    <property type="molecule type" value="Genomic_DNA"/>
</dbReference>
<organism evidence="2 3">
    <name type="scientific">Clostridium butyricum</name>
    <dbReference type="NCBI Taxonomy" id="1492"/>
    <lineage>
        <taxon>Bacteria</taxon>
        <taxon>Bacillati</taxon>
        <taxon>Bacillota</taxon>
        <taxon>Clostridia</taxon>
        <taxon>Eubacteriales</taxon>
        <taxon>Clostridiaceae</taxon>
        <taxon>Clostridium</taxon>
    </lineage>
</organism>
<protein>
    <submittedName>
        <fullName evidence="2">Alanine acetyltransferase</fullName>
    </submittedName>
</protein>
<dbReference type="InterPro" id="IPR016181">
    <property type="entry name" value="Acyl_CoA_acyltransferase"/>
</dbReference>
<keyword evidence="2" id="KW-0808">Transferase</keyword>
<dbReference type="InterPro" id="IPR000182">
    <property type="entry name" value="GNAT_dom"/>
</dbReference>
<gene>
    <name evidence="2" type="ORF">AWN73_01220</name>
</gene>
<dbReference type="PANTHER" id="PTHR43328">
    <property type="entry name" value="ACETYLTRANSFERASE-RELATED"/>
    <property type="match status" value="1"/>
</dbReference>
<dbReference type="PROSITE" id="PS51186">
    <property type="entry name" value="GNAT"/>
    <property type="match status" value="1"/>
</dbReference>
<evidence type="ECO:0000313" key="2">
    <source>
        <dbReference type="EMBL" id="PPV18055.1"/>
    </source>
</evidence>
<reference evidence="2 3" key="1">
    <citation type="submission" date="2016-01" db="EMBL/GenBank/DDBJ databases">
        <title>Characterization of the Clostridium difficile lineages that are prevalent in Hong Kong and China.</title>
        <authorList>
            <person name="Kwok J.S.-L."/>
            <person name="Lam W.-Y."/>
            <person name="Ip M."/>
            <person name="Chan T.-F."/>
            <person name="Hawkey P.M."/>
            <person name="Tsui S.K.-W."/>
        </authorList>
    </citation>
    <scope>NUCLEOTIDE SEQUENCE [LARGE SCALE GENOMIC DNA]</scope>
    <source>
        <strain evidence="2 3">300064</strain>
    </source>
</reference>
<dbReference type="PANTHER" id="PTHR43328:SF1">
    <property type="entry name" value="N-ACETYLTRANSFERASE DOMAIN-CONTAINING PROTEIN"/>
    <property type="match status" value="1"/>
</dbReference>
<sequence length="180" mass="20999">MKTLETERLILRNFKESDLDDFYEYAKVPGVGENAGWPHHEDIESTKKILKDFIEKDEVYALVLKEKNKVIGSLGIHKTTKFKENKSDVKREIGYVLSKDYWGKALMPEAVKAAIKYAFEELNVDVLLCGHFNFNLKSKRVIEKCGFEFYSDGVYKSESLGKTFDEKIYNITKQRYFINE</sequence>
<dbReference type="SUPFAM" id="SSF55729">
    <property type="entry name" value="Acyl-CoA N-acyltransferases (Nat)"/>
    <property type="match status" value="1"/>
</dbReference>
<proteinExistence type="predicted"/>
<dbReference type="Pfam" id="PF13302">
    <property type="entry name" value="Acetyltransf_3"/>
    <property type="match status" value="1"/>
</dbReference>
<name>A0A0A6Q3E3_CLOBU</name>